<name>A0AAD7IHP8_9AGAR</name>
<dbReference type="AlphaFoldDB" id="A0AAD7IHP8"/>
<comment type="caution">
    <text evidence="10">The sequence shown here is derived from an EMBL/GenBank/DDBJ whole genome shotgun (WGS) entry which is preliminary data.</text>
</comment>
<dbReference type="EMBL" id="JARKIB010000094">
    <property type="protein sequence ID" value="KAJ7742603.1"/>
    <property type="molecule type" value="Genomic_DNA"/>
</dbReference>
<dbReference type="InterPro" id="IPR002207">
    <property type="entry name" value="Peroxidase_I"/>
</dbReference>
<dbReference type="InterPro" id="IPR044831">
    <property type="entry name" value="Ccp1-like"/>
</dbReference>
<dbReference type="GO" id="GO:0020037">
    <property type="term" value="F:heme binding"/>
    <property type="evidence" value="ECO:0007669"/>
    <property type="project" value="UniProtKB-UniRule"/>
</dbReference>
<organism evidence="10 11">
    <name type="scientific">Mycena metata</name>
    <dbReference type="NCBI Taxonomy" id="1033252"/>
    <lineage>
        <taxon>Eukaryota</taxon>
        <taxon>Fungi</taxon>
        <taxon>Dikarya</taxon>
        <taxon>Basidiomycota</taxon>
        <taxon>Agaricomycotina</taxon>
        <taxon>Agaricomycetes</taxon>
        <taxon>Agaricomycetidae</taxon>
        <taxon>Agaricales</taxon>
        <taxon>Marasmiineae</taxon>
        <taxon>Mycenaceae</taxon>
        <taxon>Mycena</taxon>
    </lineage>
</organism>
<protein>
    <recommendedName>
        <fullName evidence="8">Peroxidase</fullName>
        <ecNumber evidence="8">1.11.1.-</ecNumber>
    </recommendedName>
</protein>
<dbReference type="Pfam" id="PF00141">
    <property type="entry name" value="peroxidase"/>
    <property type="match status" value="1"/>
</dbReference>
<proteinExistence type="inferred from homology"/>
<keyword evidence="6 8" id="KW-0560">Oxidoreductase</keyword>
<keyword evidence="3 8" id="KW-0575">Peroxidase</keyword>
<dbReference type="GO" id="GO:0004601">
    <property type="term" value="F:peroxidase activity"/>
    <property type="evidence" value="ECO:0007669"/>
    <property type="project" value="UniProtKB-KW"/>
</dbReference>
<dbReference type="PANTHER" id="PTHR31356:SF53">
    <property type="entry name" value="HEME PEROXIDASE"/>
    <property type="match status" value="1"/>
</dbReference>
<evidence type="ECO:0000256" key="5">
    <source>
        <dbReference type="ARBA" id="ARBA00022723"/>
    </source>
</evidence>
<evidence type="ECO:0000256" key="8">
    <source>
        <dbReference type="RuleBase" id="RU363051"/>
    </source>
</evidence>
<evidence type="ECO:0000256" key="7">
    <source>
        <dbReference type="ARBA" id="ARBA00023004"/>
    </source>
</evidence>
<dbReference type="GO" id="GO:0000302">
    <property type="term" value="P:response to reactive oxygen species"/>
    <property type="evidence" value="ECO:0007669"/>
    <property type="project" value="TreeGrafter"/>
</dbReference>
<dbReference type="EC" id="1.11.1.-" evidence="8"/>
<dbReference type="Gene3D" id="1.10.420.10">
    <property type="entry name" value="Peroxidase, domain 2"/>
    <property type="match status" value="1"/>
</dbReference>
<comment type="similarity">
    <text evidence="2">Belongs to the peroxidase family. Cytochrome c peroxidase subfamily.</text>
</comment>
<keyword evidence="5" id="KW-0479">Metal-binding</keyword>
<evidence type="ECO:0000256" key="6">
    <source>
        <dbReference type="ARBA" id="ARBA00023002"/>
    </source>
</evidence>
<dbReference type="GO" id="GO:0042744">
    <property type="term" value="P:hydrogen peroxide catabolic process"/>
    <property type="evidence" value="ECO:0007669"/>
    <property type="project" value="TreeGrafter"/>
</dbReference>
<evidence type="ECO:0000256" key="3">
    <source>
        <dbReference type="ARBA" id="ARBA00022559"/>
    </source>
</evidence>
<accession>A0AAD7IHP8</accession>
<reference evidence="10" key="1">
    <citation type="submission" date="2023-03" db="EMBL/GenBank/DDBJ databases">
        <title>Massive genome expansion in bonnet fungi (Mycena s.s.) driven by repeated elements and novel gene families across ecological guilds.</title>
        <authorList>
            <consortium name="Lawrence Berkeley National Laboratory"/>
            <person name="Harder C.B."/>
            <person name="Miyauchi S."/>
            <person name="Viragh M."/>
            <person name="Kuo A."/>
            <person name="Thoen E."/>
            <person name="Andreopoulos B."/>
            <person name="Lu D."/>
            <person name="Skrede I."/>
            <person name="Drula E."/>
            <person name="Henrissat B."/>
            <person name="Morin E."/>
            <person name="Kohler A."/>
            <person name="Barry K."/>
            <person name="LaButti K."/>
            <person name="Morin E."/>
            <person name="Salamov A."/>
            <person name="Lipzen A."/>
            <person name="Mereny Z."/>
            <person name="Hegedus B."/>
            <person name="Baldrian P."/>
            <person name="Stursova M."/>
            <person name="Weitz H."/>
            <person name="Taylor A."/>
            <person name="Grigoriev I.V."/>
            <person name="Nagy L.G."/>
            <person name="Martin F."/>
            <person name="Kauserud H."/>
        </authorList>
    </citation>
    <scope>NUCLEOTIDE SEQUENCE</scope>
    <source>
        <strain evidence="10">CBHHK182m</strain>
    </source>
</reference>
<dbReference type="Proteomes" id="UP001215598">
    <property type="component" value="Unassembled WGS sequence"/>
</dbReference>
<sequence>MVLISSCCHQLHASRISSEPSSGSVKLSRLSVFLSHLPPPSPSLMLRGRLALFVYAATSASAYVWPGTPQLNALEALRWQGNTNGMTTFASNANCTAFVGGTKTGRTNAADWIRTAYHDMATFNIADGTGGMDGSIRFAEEQARPEDPGNGFTNTLAILLNLSTRYASIADILSLGAIISIENCGGPEIAFRGGRVDAAVPNNPGVPEPSQDLASHISAFARQGFTQSEMIGLVACGHTFGGVQQAVFPDIVPVLNSSTNTQSVSHFDATFNYFDNNVATEYISGTTQNPLVVGSNATTNSDGRIFSSDGNVTMRSFANSPDVFSSTCATLIARMLDTVPAGIQLTEVITALPVKPDLLKFDLSADGTTIQFSGQLRLWDTPLLSTQPPVVMFWTDHVGATGSVTLTAAGVFTLGVRHTAGWYNIPALTFPASSGFKSMYFTVDGQVEDQDGVGFAVQDDLMWSQSSCVVSGASATGLFHVAVRNTLAPTRVFLEQAARDNVTRPIIVETDMALISPSSTGFSIWSVQVANNFNPFTIGAEVNGTKISRNDPRTYSGFAACPSS</sequence>
<evidence type="ECO:0000313" key="11">
    <source>
        <dbReference type="Proteomes" id="UP001215598"/>
    </source>
</evidence>
<dbReference type="PANTHER" id="PTHR31356">
    <property type="entry name" value="THYLAKOID LUMENAL 29 KDA PROTEIN, CHLOROPLASTIC-RELATED"/>
    <property type="match status" value="1"/>
</dbReference>
<keyword evidence="7" id="KW-0408">Iron</keyword>
<evidence type="ECO:0000259" key="9">
    <source>
        <dbReference type="PROSITE" id="PS50873"/>
    </source>
</evidence>
<keyword evidence="11" id="KW-1185">Reference proteome</keyword>
<dbReference type="SUPFAM" id="SSF48113">
    <property type="entry name" value="Heme-dependent peroxidases"/>
    <property type="match status" value="1"/>
</dbReference>
<dbReference type="PROSITE" id="PS50873">
    <property type="entry name" value="PEROXIDASE_4"/>
    <property type="match status" value="1"/>
</dbReference>
<dbReference type="Gene3D" id="1.10.520.10">
    <property type="match status" value="1"/>
</dbReference>
<dbReference type="PRINTS" id="PR00459">
    <property type="entry name" value="ASPEROXIDASE"/>
</dbReference>
<evidence type="ECO:0000256" key="4">
    <source>
        <dbReference type="ARBA" id="ARBA00022617"/>
    </source>
</evidence>
<dbReference type="PRINTS" id="PR00458">
    <property type="entry name" value="PEROXIDASE"/>
</dbReference>
<dbReference type="GO" id="GO:0046872">
    <property type="term" value="F:metal ion binding"/>
    <property type="evidence" value="ECO:0007669"/>
    <property type="project" value="UniProtKB-UniRule"/>
</dbReference>
<feature type="domain" description="Plant heme peroxidase family profile" evidence="9">
    <location>
        <begin position="107"/>
        <end position="377"/>
    </location>
</feature>
<dbReference type="InterPro" id="IPR010255">
    <property type="entry name" value="Haem_peroxidase_sf"/>
</dbReference>
<comment type="function">
    <text evidence="1">Destroys radicals which are normally produced within the cells and which are toxic to biological systems.</text>
</comment>
<gene>
    <name evidence="10" type="ORF">B0H16DRAFT_1563098</name>
</gene>
<dbReference type="InterPro" id="IPR002016">
    <property type="entry name" value="Haem_peroxidase"/>
</dbReference>
<dbReference type="GO" id="GO:0034599">
    <property type="term" value="P:cellular response to oxidative stress"/>
    <property type="evidence" value="ECO:0007669"/>
    <property type="project" value="InterPro"/>
</dbReference>
<evidence type="ECO:0000256" key="1">
    <source>
        <dbReference type="ARBA" id="ARBA00003917"/>
    </source>
</evidence>
<evidence type="ECO:0000313" key="10">
    <source>
        <dbReference type="EMBL" id="KAJ7742603.1"/>
    </source>
</evidence>
<keyword evidence="4" id="KW-0349">Heme</keyword>
<evidence type="ECO:0000256" key="2">
    <source>
        <dbReference type="ARBA" id="ARBA00005997"/>
    </source>
</evidence>